<feature type="domain" description="GST N-terminal" evidence="4">
    <location>
        <begin position="4"/>
        <end position="85"/>
    </location>
</feature>
<dbReference type="AlphaFoldDB" id="A0A6S8B3P6"/>
<proteinExistence type="inferred from homology"/>
<evidence type="ECO:0000259" key="4">
    <source>
        <dbReference type="PROSITE" id="PS50404"/>
    </source>
</evidence>
<accession>A0A6S8B3P6</accession>
<dbReference type="InterPro" id="IPR010987">
    <property type="entry name" value="Glutathione-S-Trfase_C-like"/>
</dbReference>
<evidence type="ECO:0000256" key="1">
    <source>
        <dbReference type="ARBA" id="ARBA00004496"/>
    </source>
</evidence>
<evidence type="ECO:0008006" key="8">
    <source>
        <dbReference type="Google" id="ProtNLM"/>
    </source>
</evidence>
<organism evidence="6">
    <name type="scientific">Aplanochytrium stocchinoi</name>
    <dbReference type="NCBI Taxonomy" id="215587"/>
    <lineage>
        <taxon>Eukaryota</taxon>
        <taxon>Sar</taxon>
        <taxon>Stramenopiles</taxon>
        <taxon>Bigyra</taxon>
        <taxon>Labyrinthulomycetes</taxon>
        <taxon>Thraustochytrida</taxon>
        <taxon>Thraustochytriidae</taxon>
        <taxon>Aplanochytrium</taxon>
    </lineage>
</organism>
<sequence>MEMSSIVVLGSPISQPTRAVLWLCEILGLKVKFQPVDSNKGEHVSPEFLELNPNAKFPVLKDGKFTLFESHAIMRYLFSKYGRENTDYLYPKSDAEKRGKVDSWLDWKHTALRPGAAGIVRRRVMSKIMKDYSKHSMRFDLKEIPESREARILVDALKIMENQLSQTEYLTGSEPTLADIACACEIEQLLMLPKTEPPPFGCDLASSFPKVDAWQSKMRQVTGFSNIHKSLHGACKGIEKMRAKSKI</sequence>
<dbReference type="SFLD" id="SFLDS00019">
    <property type="entry name" value="Glutathione_Transferase_(cytos"/>
    <property type="match status" value="1"/>
</dbReference>
<dbReference type="InterPro" id="IPR036282">
    <property type="entry name" value="Glutathione-S-Trfase_C_sf"/>
</dbReference>
<dbReference type="PANTHER" id="PTHR43917:SF8">
    <property type="entry name" value="GH16740P-RELATED"/>
    <property type="match status" value="1"/>
</dbReference>
<dbReference type="InterPro" id="IPR004046">
    <property type="entry name" value="GST_C"/>
</dbReference>
<evidence type="ECO:0000256" key="2">
    <source>
        <dbReference type="ARBA" id="ARBA00022490"/>
    </source>
</evidence>
<dbReference type="SFLD" id="SFLDG00358">
    <property type="entry name" value="Main_(cytGST)"/>
    <property type="match status" value="1"/>
</dbReference>
<dbReference type="EMBL" id="HBIN01003999">
    <property type="protein sequence ID" value="CAE0432455.1"/>
    <property type="molecule type" value="Transcribed_RNA"/>
</dbReference>
<dbReference type="PANTHER" id="PTHR43917">
    <property type="match status" value="1"/>
</dbReference>
<dbReference type="Gene3D" id="3.40.30.10">
    <property type="entry name" value="Glutaredoxin"/>
    <property type="match status" value="1"/>
</dbReference>
<dbReference type="PROSITE" id="PS50405">
    <property type="entry name" value="GST_CTER"/>
    <property type="match status" value="1"/>
</dbReference>
<reference evidence="6" key="1">
    <citation type="submission" date="2021-01" db="EMBL/GenBank/DDBJ databases">
        <authorList>
            <person name="Corre E."/>
            <person name="Pelletier E."/>
            <person name="Niang G."/>
            <person name="Scheremetjew M."/>
            <person name="Finn R."/>
            <person name="Kale V."/>
            <person name="Holt S."/>
            <person name="Cochrane G."/>
            <person name="Meng A."/>
            <person name="Brown T."/>
            <person name="Cohen L."/>
        </authorList>
    </citation>
    <scope>NUCLEOTIDE SEQUENCE</scope>
    <source>
        <strain evidence="6">GSBS06</strain>
    </source>
</reference>
<dbReference type="PROSITE" id="PS50404">
    <property type="entry name" value="GST_NTER"/>
    <property type="match status" value="1"/>
</dbReference>
<dbReference type="InterPro" id="IPR040079">
    <property type="entry name" value="Glutathione_S-Trfase"/>
</dbReference>
<evidence type="ECO:0000313" key="6">
    <source>
        <dbReference type="EMBL" id="CAE0432455.1"/>
    </source>
</evidence>
<gene>
    <name evidence="6" type="ORF">ASTO00021_LOCUS2781</name>
    <name evidence="7" type="ORF">ASTO00021_LOCUS2783</name>
</gene>
<dbReference type="GO" id="GO:0005737">
    <property type="term" value="C:cytoplasm"/>
    <property type="evidence" value="ECO:0007669"/>
    <property type="project" value="UniProtKB-SubCell"/>
</dbReference>
<evidence type="ECO:0000313" key="7">
    <source>
        <dbReference type="EMBL" id="CAE0432457.1"/>
    </source>
</evidence>
<dbReference type="InterPro" id="IPR004045">
    <property type="entry name" value="Glutathione_S-Trfase_N"/>
</dbReference>
<dbReference type="Gene3D" id="1.20.1050.10">
    <property type="match status" value="1"/>
</dbReference>
<comment type="subcellular location">
    <subcellularLocation>
        <location evidence="1">Cytoplasm</location>
    </subcellularLocation>
</comment>
<name>A0A6S8B3P6_9STRA</name>
<keyword evidence="2" id="KW-0963">Cytoplasm</keyword>
<protein>
    <recommendedName>
        <fullName evidence="8">Glutathione transferase</fullName>
    </recommendedName>
</protein>
<evidence type="ECO:0000259" key="5">
    <source>
        <dbReference type="PROSITE" id="PS50405"/>
    </source>
</evidence>
<dbReference type="SUPFAM" id="SSF47616">
    <property type="entry name" value="GST C-terminal domain-like"/>
    <property type="match status" value="1"/>
</dbReference>
<dbReference type="SUPFAM" id="SSF52833">
    <property type="entry name" value="Thioredoxin-like"/>
    <property type="match status" value="1"/>
</dbReference>
<dbReference type="Pfam" id="PF02798">
    <property type="entry name" value="GST_N"/>
    <property type="match status" value="1"/>
</dbReference>
<dbReference type="InterPro" id="IPR036249">
    <property type="entry name" value="Thioredoxin-like_sf"/>
</dbReference>
<dbReference type="EMBL" id="HBIN01004001">
    <property type="protein sequence ID" value="CAE0432457.1"/>
    <property type="molecule type" value="Transcribed_RNA"/>
</dbReference>
<dbReference type="Pfam" id="PF00043">
    <property type="entry name" value="GST_C"/>
    <property type="match status" value="1"/>
</dbReference>
<evidence type="ECO:0000256" key="3">
    <source>
        <dbReference type="RuleBase" id="RU003494"/>
    </source>
</evidence>
<feature type="domain" description="GST C-terminal" evidence="5">
    <location>
        <begin position="94"/>
        <end position="247"/>
    </location>
</feature>
<comment type="similarity">
    <text evidence="3">Belongs to the GST superfamily.</text>
</comment>
<dbReference type="InterPro" id="IPR051369">
    <property type="entry name" value="GST_Theta"/>
</dbReference>